<dbReference type="InterPro" id="IPR011009">
    <property type="entry name" value="Kinase-like_dom_sf"/>
</dbReference>
<accession>A0ABR3I2Y7</accession>
<feature type="domain" description="CHK kinase-like" evidence="1">
    <location>
        <begin position="113"/>
        <end position="310"/>
    </location>
</feature>
<sequence length="409" mass="48131">MELLSKDEINQVIKQLGFAKALKWSLNNFSDSLIGYLGEHLKLTVDVESGSSKIELKFFVKCVPRFDVYLAEYLKETTFFKKEYAMLNSLFKLFREGSQKWRPTLLLAKENLFIFEDVTQLGYKMPNNRDAFTFDQVQACVETIARFHAKSYIYEEKKSEELGRPYRIWEEYSDYLKEPPKGQKWRDAGRNAVIDFLNVYSKDKNDPTFSANVEVAITKLYERALCLMKPHPNYRNVVVHRDLWTNNILFKNDGGKYHALIVDFQTVLYSSPMMDLASFIYFNTTRKFRDTYLQDVINLYRCALTKELKYCDIDVDKIMDRDSLQQCYKESIDFGISQAAIILPITVMDAKMREKLFADPKTASRINEVSRSAEFIQVAKVDEIYFKRVTELFDEIVERYVYEYASCKW</sequence>
<dbReference type="PANTHER" id="PTHR11012:SF48">
    <property type="entry name" value="CHK KINASE-LIKE DOMAIN-CONTAINING PROTEIN-RELATED"/>
    <property type="match status" value="1"/>
</dbReference>
<evidence type="ECO:0000259" key="1">
    <source>
        <dbReference type="SMART" id="SM00587"/>
    </source>
</evidence>
<reference evidence="2 3" key="1">
    <citation type="submission" date="2024-06" db="EMBL/GenBank/DDBJ databases">
        <title>A chromosome-level genome assembly of beet webworm, Loxostege sticticalis.</title>
        <authorList>
            <person name="Zhang Y."/>
        </authorList>
    </citation>
    <scope>NUCLEOTIDE SEQUENCE [LARGE SCALE GENOMIC DNA]</scope>
    <source>
        <strain evidence="2">AQ026</strain>
        <tissue evidence="2">Whole body</tissue>
    </source>
</reference>
<dbReference type="SMART" id="SM00587">
    <property type="entry name" value="CHK"/>
    <property type="match status" value="1"/>
</dbReference>
<dbReference type="Gene3D" id="3.90.1200.10">
    <property type="match status" value="1"/>
</dbReference>
<evidence type="ECO:0000313" key="2">
    <source>
        <dbReference type="EMBL" id="KAL0883194.1"/>
    </source>
</evidence>
<proteinExistence type="predicted"/>
<dbReference type="Proteomes" id="UP001549920">
    <property type="component" value="Unassembled WGS sequence"/>
</dbReference>
<organism evidence="2 3">
    <name type="scientific">Loxostege sticticalis</name>
    <name type="common">Beet webworm moth</name>
    <dbReference type="NCBI Taxonomy" id="481309"/>
    <lineage>
        <taxon>Eukaryota</taxon>
        <taxon>Metazoa</taxon>
        <taxon>Ecdysozoa</taxon>
        <taxon>Arthropoda</taxon>
        <taxon>Hexapoda</taxon>
        <taxon>Insecta</taxon>
        <taxon>Pterygota</taxon>
        <taxon>Neoptera</taxon>
        <taxon>Endopterygota</taxon>
        <taxon>Lepidoptera</taxon>
        <taxon>Glossata</taxon>
        <taxon>Ditrysia</taxon>
        <taxon>Pyraloidea</taxon>
        <taxon>Crambidae</taxon>
        <taxon>Pyraustinae</taxon>
        <taxon>Loxostege</taxon>
    </lineage>
</organism>
<protein>
    <recommendedName>
        <fullName evidence="1">CHK kinase-like domain-containing protein</fullName>
    </recommendedName>
</protein>
<keyword evidence="3" id="KW-1185">Reference proteome</keyword>
<dbReference type="PANTHER" id="PTHR11012">
    <property type="entry name" value="PROTEIN KINASE-LIKE DOMAIN-CONTAINING"/>
    <property type="match status" value="1"/>
</dbReference>
<name>A0ABR3I2Y7_LOXSC</name>
<dbReference type="InterPro" id="IPR015897">
    <property type="entry name" value="CHK_kinase-like"/>
</dbReference>
<evidence type="ECO:0000313" key="3">
    <source>
        <dbReference type="Proteomes" id="UP001549920"/>
    </source>
</evidence>
<dbReference type="Pfam" id="PF02958">
    <property type="entry name" value="EcKL"/>
    <property type="match status" value="1"/>
</dbReference>
<gene>
    <name evidence="2" type="ORF">ABMA27_016631</name>
</gene>
<dbReference type="InterPro" id="IPR004119">
    <property type="entry name" value="EcKL"/>
</dbReference>
<comment type="caution">
    <text evidence="2">The sequence shown here is derived from an EMBL/GenBank/DDBJ whole genome shotgun (WGS) entry which is preliminary data.</text>
</comment>
<dbReference type="EMBL" id="JBEUOH010000009">
    <property type="protein sequence ID" value="KAL0883194.1"/>
    <property type="molecule type" value="Genomic_DNA"/>
</dbReference>
<dbReference type="SUPFAM" id="SSF56112">
    <property type="entry name" value="Protein kinase-like (PK-like)"/>
    <property type="match status" value="1"/>
</dbReference>